<dbReference type="SMART" id="SM00283">
    <property type="entry name" value="MA"/>
    <property type="match status" value="1"/>
</dbReference>
<keyword evidence="3" id="KW-1133">Transmembrane helix</keyword>
<proteinExistence type="inferred from homology"/>
<protein>
    <submittedName>
        <fullName evidence="6">Uncharacterized protein</fullName>
    </submittedName>
</protein>
<evidence type="ECO:0000256" key="2">
    <source>
        <dbReference type="ARBA" id="ARBA00029447"/>
    </source>
</evidence>
<evidence type="ECO:0000256" key="3">
    <source>
        <dbReference type="SAM" id="Phobius"/>
    </source>
</evidence>
<evidence type="ECO:0000259" key="4">
    <source>
        <dbReference type="PROSITE" id="PS50111"/>
    </source>
</evidence>
<dbReference type="Pfam" id="PF00015">
    <property type="entry name" value="MCPsignal"/>
    <property type="match status" value="1"/>
</dbReference>
<dbReference type="InterPro" id="IPR003660">
    <property type="entry name" value="HAMP_dom"/>
</dbReference>
<dbReference type="CDD" id="cd06225">
    <property type="entry name" value="HAMP"/>
    <property type="match status" value="1"/>
</dbReference>
<evidence type="ECO:0000313" key="6">
    <source>
        <dbReference type="EMBL" id="MPM21674.1"/>
    </source>
</evidence>
<keyword evidence="3" id="KW-0812">Transmembrane</keyword>
<dbReference type="PROSITE" id="PS50885">
    <property type="entry name" value="HAMP"/>
    <property type="match status" value="1"/>
</dbReference>
<dbReference type="PROSITE" id="PS50111">
    <property type="entry name" value="CHEMOTAXIS_TRANSDUC_2"/>
    <property type="match status" value="1"/>
</dbReference>
<dbReference type="Pfam" id="PF00672">
    <property type="entry name" value="HAMP"/>
    <property type="match status" value="1"/>
</dbReference>
<feature type="domain" description="HAMP" evidence="5">
    <location>
        <begin position="206"/>
        <end position="258"/>
    </location>
</feature>
<dbReference type="GO" id="GO:0007165">
    <property type="term" value="P:signal transduction"/>
    <property type="evidence" value="ECO:0007669"/>
    <property type="project" value="UniProtKB-KW"/>
</dbReference>
<name>A0A644Y666_9ZZZZ</name>
<dbReference type="PANTHER" id="PTHR32089:SF112">
    <property type="entry name" value="LYSOZYME-LIKE PROTEIN-RELATED"/>
    <property type="match status" value="1"/>
</dbReference>
<keyword evidence="1" id="KW-0807">Transducer</keyword>
<accession>A0A644Y666</accession>
<organism evidence="6">
    <name type="scientific">bioreactor metagenome</name>
    <dbReference type="NCBI Taxonomy" id="1076179"/>
    <lineage>
        <taxon>unclassified sequences</taxon>
        <taxon>metagenomes</taxon>
        <taxon>ecological metagenomes</taxon>
    </lineage>
</organism>
<feature type="domain" description="Methyl-accepting transducer" evidence="4">
    <location>
        <begin position="277"/>
        <end position="534"/>
    </location>
</feature>
<comment type="caution">
    <text evidence="6">The sequence shown here is derived from an EMBL/GenBank/DDBJ whole genome shotgun (WGS) entry which is preliminary data.</text>
</comment>
<dbReference type="AlphaFoldDB" id="A0A644Y666"/>
<keyword evidence="3" id="KW-0472">Membrane</keyword>
<sequence>MKKSLGNKVLRIIGLVSFISVGIFLTTNFIVFSVLFSKIQNQVKNTVIEGTKIIDVSSLEKVINSKSMDNMEYKQLQQQMIVFKSDKVLNYFYTLTKNDDKTNFLVDGNVSNISKLGEEYIYTKDIEKAFNGQVSFSKKPVKDSYGIFISAYAPIKNSAGEVIAIAAVDKSVEDFVEVRRIMMISIGICSVCIIILSVLSTSVFSRKITKNAHEIQEALDNMENGNIGINLHINSKDEFETISKAINRFSSKCSETLGLIKQSSDSLLEDSETLSAVSEEMAASTEMVSSSVEEVAQRSSNEAKEMLNIDNKLKEFGSKIYESVHYVNTAHEKVEEVNRGANISRERFSILDMSVKEIAVSFTSVTEKINGLNTNLLQVYDITSLINSIAEQTNLLALNAAIEAARAGEAGRGFSIVAEEIRKLAEVSKESAQGISKLIDRVSTDSREVVETSRDMGDKLNSEIQIIDGVMISFKDIIDKIGEVSELIIKANSNMDSINYEKDNILEAIGTITRGTEEVAAYTEEILASSQELNSSSQEVAMSSQNLRKKAEDMIEAVDYFTI</sequence>
<dbReference type="PANTHER" id="PTHR32089">
    <property type="entry name" value="METHYL-ACCEPTING CHEMOTAXIS PROTEIN MCPB"/>
    <property type="match status" value="1"/>
</dbReference>
<dbReference type="EMBL" id="VSSQ01003642">
    <property type="protein sequence ID" value="MPM21674.1"/>
    <property type="molecule type" value="Genomic_DNA"/>
</dbReference>
<comment type="similarity">
    <text evidence="2">Belongs to the methyl-accepting chemotaxis (MCP) protein family.</text>
</comment>
<dbReference type="InterPro" id="IPR029151">
    <property type="entry name" value="Sensor-like_sf"/>
</dbReference>
<gene>
    <name evidence="6" type="ORF">SDC9_68119</name>
</gene>
<feature type="transmembrane region" description="Helical" evidence="3">
    <location>
        <begin position="12"/>
        <end position="36"/>
    </location>
</feature>
<dbReference type="SUPFAM" id="SSF103190">
    <property type="entry name" value="Sensory domain-like"/>
    <property type="match status" value="1"/>
</dbReference>
<dbReference type="Gene3D" id="6.10.340.10">
    <property type="match status" value="1"/>
</dbReference>
<evidence type="ECO:0000256" key="1">
    <source>
        <dbReference type="ARBA" id="ARBA00023224"/>
    </source>
</evidence>
<dbReference type="Gene3D" id="1.10.287.950">
    <property type="entry name" value="Methyl-accepting chemotaxis protein"/>
    <property type="match status" value="1"/>
</dbReference>
<dbReference type="GO" id="GO:0016020">
    <property type="term" value="C:membrane"/>
    <property type="evidence" value="ECO:0007669"/>
    <property type="project" value="InterPro"/>
</dbReference>
<feature type="transmembrane region" description="Helical" evidence="3">
    <location>
        <begin position="181"/>
        <end position="204"/>
    </location>
</feature>
<reference evidence="6" key="1">
    <citation type="submission" date="2019-08" db="EMBL/GenBank/DDBJ databases">
        <authorList>
            <person name="Kucharzyk K."/>
            <person name="Murdoch R.W."/>
            <person name="Higgins S."/>
            <person name="Loffler F."/>
        </authorList>
    </citation>
    <scope>NUCLEOTIDE SEQUENCE</scope>
</reference>
<dbReference type="SUPFAM" id="SSF58104">
    <property type="entry name" value="Methyl-accepting chemotaxis protein (MCP) signaling domain"/>
    <property type="match status" value="1"/>
</dbReference>
<dbReference type="InterPro" id="IPR004089">
    <property type="entry name" value="MCPsignal_dom"/>
</dbReference>
<evidence type="ECO:0000259" key="5">
    <source>
        <dbReference type="PROSITE" id="PS50885"/>
    </source>
</evidence>